<dbReference type="EMBL" id="ABLOMU010000136">
    <property type="protein sequence ID" value="EKT4443987.1"/>
    <property type="molecule type" value="Genomic_DNA"/>
</dbReference>
<evidence type="ECO:0000256" key="1">
    <source>
        <dbReference type="SAM" id="MobiDB-lite"/>
    </source>
</evidence>
<comment type="caution">
    <text evidence="2">The sequence shown here is derived from an EMBL/GenBank/DDBJ whole genome shotgun (WGS) entry which is preliminary data.</text>
</comment>
<evidence type="ECO:0000313" key="3">
    <source>
        <dbReference type="Proteomes" id="UP001214521"/>
    </source>
</evidence>
<feature type="region of interest" description="Disordered" evidence="1">
    <location>
        <begin position="1"/>
        <end position="23"/>
    </location>
</feature>
<organism evidence="2 3">
    <name type="scientific">Stenotrophomonas maltophilia</name>
    <name type="common">Pseudomonas maltophilia</name>
    <name type="synonym">Xanthomonas maltophilia</name>
    <dbReference type="NCBI Taxonomy" id="40324"/>
    <lineage>
        <taxon>Bacteria</taxon>
        <taxon>Pseudomonadati</taxon>
        <taxon>Pseudomonadota</taxon>
        <taxon>Gammaproteobacteria</taxon>
        <taxon>Lysobacterales</taxon>
        <taxon>Lysobacteraceae</taxon>
        <taxon>Stenotrophomonas</taxon>
        <taxon>Stenotrophomonas maltophilia group</taxon>
    </lineage>
</organism>
<dbReference type="AlphaFoldDB" id="A0AAI9G1V0"/>
<feature type="compositionally biased region" description="Basic residues" evidence="1">
    <location>
        <begin position="64"/>
        <end position="73"/>
    </location>
</feature>
<dbReference type="RefSeq" id="WP_164158743.1">
    <property type="nucleotide sequence ID" value="NZ_VKQR01000028.1"/>
</dbReference>
<proteinExistence type="predicted"/>
<protein>
    <submittedName>
        <fullName evidence="2">Uncharacterized protein</fullName>
    </submittedName>
</protein>
<sequence>MTAIHVQRTHEGASQQQKDAEARQIADDVARWQAAGGKVQILGTSPIDRSTVSRRQVVEGGHAGRTKQKEKRV</sequence>
<dbReference type="Proteomes" id="UP001214521">
    <property type="component" value="Unassembled WGS sequence"/>
</dbReference>
<feature type="region of interest" description="Disordered" evidence="1">
    <location>
        <begin position="53"/>
        <end position="73"/>
    </location>
</feature>
<name>A0AAI9G1V0_STEMA</name>
<accession>A0AAI9G1V0</accession>
<reference evidence="2" key="1">
    <citation type="submission" date="2022-07" db="EMBL/GenBank/DDBJ databases">
        <authorList>
            <consortium name="Clinical and Environmental Microbiology Branch: Whole genome sequencing antimicrobial resistance pathogens in the healthcare setting"/>
        </authorList>
    </citation>
    <scope>NUCLEOTIDE SEQUENCE</scope>
    <source>
        <strain evidence="2">Stenotrophomonas_maltophilia_2021CK-00905</strain>
    </source>
</reference>
<gene>
    <name evidence="2" type="ORF">QEK83_004699</name>
</gene>
<evidence type="ECO:0000313" key="2">
    <source>
        <dbReference type="EMBL" id="EKT4443987.1"/>
    </source>
</evidence>